<keyword evidence="2" id="KW-1185">Reference proteome</keyword>
<evidence type="ECO:0000313" key="1">
    <source>
        <dbReference type="EMBL" id="KAK9883228.1"/>
    </source>
</evidence>
<gene>
    <name evidence="1" type="ORF">WA026_001417</name>
</gene>
<reference evidence="1 2" key="1">
    <citation type="submission" date="2023-03" db="EMBL/GenBank/DDBJ databases">
        <title>Genome insight into feeding habits of ladybird beetles.</title>
        <authorList>
            <person name="Li H.-S."/>
            <person name="Huang Y.-H."/>
            <person name="Pang H."/>
        </authorList>
    </citation>
    <scope>NUCLEOTIDE SEQUENCE [LARGE SCALE GENOMIC DNA]</scope>
    <source>
        <strain evidence="1">SYSU_2023b</strain>
        <tissue evidence="1">Whole body</tissue>
    </source>
</reference>
<dbReference type="AlphaFoldDB" id="A0AAW1UPV4"/>
<proteinExistence type="predicted"/>
<protein>
    <submittedName>
        <fullName evidence="1">Uncharacterized protein</fullName>
    </submittedName>
</protein>
<feature type="non-terminal residue" evidence="1">
    <location>
        <position position="1"/>
    </location>
</feature>
<name>A0AAW1UPV4_9CUCU</name>
<accession>A0AAW1UPV4</accession>
<dbReference type="Proteomes" id="UP001431783">
    <property type="component" value="Unassembled WGS sequence"/>
</dbReference>
<dbReference type="EMBL" id="JARQZJ010000091">
    <property type="protein sequence ID" value="KAK9883228.1"/>
    <property type="molecule type" value="Genomic_DNA"/>
</dbReference>
<sequence>TGANKACQISTCGSIEVIGQQLCQYWLGVVKYGKHHFIGLIPDTLRWQSHYDLTSCDNAVKKATGNQYTTFPSIYHGNSKQDVGTKKSWGMVWLHIKPTLLSSGFKNWDCNNNSHPS</sequence>
<evidence type="ECO:0000313" key="2">
    <source>
        <dbReference type="Proteomes" id="UP001431783"/>
    </source>
</evidence>
<organism evidence="1 2">
    <name type="scientific">Henosepilachna vigintioctopunctata</name>
    <dbReference type="NCBI Taxonomy" id="420089"/>
    <lineage>
        <taxon>Eukaryota</taxon>
        <taxon>Metazoa</taxon>
        <taxon>Ecdysozoa</taxon>
        <taxon>Arthropoda</taxon>
        <taxon>Hexapoda</taxon>
        <taxon>Insecta</taxon>
        <taxon>Pterygota</taxon>
        <taxon>Neoptera</taxon>
        <taxon>Endopterygota</taxon>
        <taxon>Coleoptera</taxon>
        <taxon>Polyphaga</taxon>
        <taxon>Cucujiformia</taxon>
        <taxon>Coccinelloidea</taxon>
        <taxon>Coccinellidae</taxon>
        <taxon>Epilachninae</taxon>
        <taxon>Epilachnini</taxon>
        <taxon>Henosepilachna</taxon>
    </lineage>
</organism>
<comment type="caution">
    <text evidence="1">The sequence shown here is derived from an EMBL/GenBank/DDBJ whole genome shotgun (WGS) entry which is preliminary data.</text>
</comment>